<sequence>MGNDPSKKGKKKPVHPKIVSKGKNSSKTLRLLILHDVGSKPQMDAVDHFCDAVNAFKPPGSLVIKERDVKILELDVSSCLSGNSLTDAKQWINEWLGLSGVVLVCLLSSQDVQPFADDINLQGGKIVAFSFGKCPTSWKECVSLNVDFKAVRSPSDFEEPLKELIAVVRAE</sequence>
<evidence type="ECO:0000313" key="2">
    <source>
        <dbReference type="EMBL" id="RMX39956.1"/>
    </source>
</evidence>
<evidence type="ECO:0000256" key="1">
    <source>
        <dbReference type="SAM" id="MobiDB-lite"/>
    </source>
</evidence>
<keyword evidence="3" id="KW-1185">Reference proteome</keyword>
<name>A0A3M6TEX8_POCDA</name>
<protein>
    <submittedName>
        <fullName evidence="2">Uncharacterized protein</fullName>
    </submittedName>
</protein>
<accession>A0A3M6TEX8</accession>
<proteinExistence type="predicted"/>
<dbReference type="AlphaFoldDB" id="A0A3M6TEX8"/>
<gene>
    <name evidence="2" type="ORF">pdam_00021269</name>
</gene>
<comment type="caution">
    <text evidence="2">The sequence shown here is derived from an EMBL/GenBank/DDBJ whole genome shotgun (WGS) entry which is preliminary data.</text>
</comment>
<feature type="region of interest" description="Disordered" evidence="1">
    <location>
        <begin position="1"/>
        <end position="23"/>
    </location>
</feature>
<dbReference type="OrthoDB" id="5974611at2759"/>
<dbReference type="EMBL" id="RCHS01003736">
    <property type="protein sequence ID" value="RMX39956.1"/>
    <property type="molecule type" value="Genomic_DNA"/>
</dbReference>
<dbReference type="Proteomes" id="UP000275408">
    <property type="component" value="Unassembled WGS sequence"/>
</dbReference>
<evidence type="ECO:0000313" key="3">
    <source>
        <dbReference type="Proteomes" id="UP000275408"/>
    </source>
</evidence>
<organism evidence="2 3">
    <name type="scientific">Pocillopora damicornis</name>
    <name type="common">Cauliflower coral</name>
    <name type="synonym">Millepora damicornis</name>
    <dbReference type="NCBI Taxonomy" id="46731"/>
    <lineage>
        <taxon>Eukaryota</taxon>
        <taxon>Metazoa</taxon>
        <taxon>Cnidaria</taxon>
        <taxon>Anthozoa</taxon>
        <taxon>Hexacorallia</taxon>
        <taxon>Scleractinia</taxon>
        <taxon>Astrocoeniina</taxon>
        <taxon>Pocilloporidae</taxon>
        <taxon>Pocillopora</taxon>
    </lineage>
</organism>
<feature type="compositionally biased region" description="Basic residues" evidence="1">
    <location>
        <begin position="8"/>
        <end position="20"/>
    </location>
</feature>
<reference evidence="2 3" key="1">
    <citation type="journal article" date="2018" name="Sci. Rep.">
        <title>Comparative analysis of the Pocillopora damicornis genome highlights role of immune system in coral evolution.</title>
        <authorList>
            <person name="Cunning R."/>
            <person name="Bay R.A."/>
            <person name="Gillette P."/>
            <person name="Baker A.C."/>
            <person name="Traylor-Knowles N."/>
        </authorList>
    </citation>
    <scope>NUCLEOTIDE SEQUENCE [LARGE SCALE GENOMIC DNA]</scope>
    <source>
        <strain evidence="2">RSMAS</strain>
        <tissue evidence="2">Whole animal</tissue>
    </source>
</reference>